<dbReference type="RefSeq" id="WP_324277156.1">
    <property type="nucleotide sequence ID" value="NZ_CP141261.1"/>
</dbReference>
<feature type="domain" description="Bacterial type II secretion system protein E" evidence="9">
    <location>
        <begin position="130"/>
        <end position="368"/>
    </location>
</feature>
<dbReference type="Proteomes" id="UP001324287">
    <property type="component" value="Chromosome"/>
</dbReference>
<keyword evidence="6 8" id="KW-0472">Membrane</keyword>
<feature type="region of interest" description="Disordered" evidence="7">
    <location>
        <begin position="1"/>
        <end position="22"/>
    </location>
</feature>
<evidence type="ECO:0000256" key="8">
    <source>
        <dbReference type="SAM" id="Phobius"/>
    </source>
</evidence>
<proteinExistence type="inferred from homology"/>
<feature type="domain" description="Type II secretion system protein GspF" evidence="10">
    <location>
        <begin position="637"/>
        <end position="743"/>
    </location>
</feature>
<dbReference type="Pfam" id="PF00482">
    <property type="entry name" value="T2SSF"/>
    <property type="match status" value="1"/>
</dbReference>
<dbReference type="CDD" id="cd01130">
    <property type="entry name" value="VirB11-like_ATPase"/>
    <property type="match status" value="1"/>
</dbReference>
<evidence type="ECO:0000256" key="5">
    <source>
        <dbReference type="ARBA" id="ARBA00022989"/>
    </source>
</evidence>
<organism evidence="11 12">
    <name type="scientific">Blastococcus brunescens</name>
    <dbReference type="NCBI Taxonomy" id="1564165"/>
    <lineage>
        <taxon>Bacteria</taxon>
        <taxon>Bacillati</taxon>
        <taxon>Actinomycetota</taxon>
        <taxon>Actinomycetes</taxon>
        <taxon>Geodermatophilales</taxon>
        <taxon>Geodermatophilaceae</taxon>
        <taxon>Blastococcus</taxon>
    </lineage>
</organism>
<dbReference type="InterPro" id="IPR050921">
    <property type="entry name" value="T4SS_GSP_E_ATPase"/>
</dbReference>
<feature type="transmembrane region" description="Helical" evidence="8">
    <location>
        <begin position="579"/>
        <end position="597"/>
    </location>
</feature>
<evidence type="ECO:0000256" key="4">
    <source>
        <dbReference type="ARBA" id="ARBA00022692"/>
    </source>
</evidence>
<evidence type="ECO:0000256" key="7">
    <source>
        <dbReference type="SAM" id="MobiDB-lite"/>
    </source>
</evidence>
<evidence type="ECO:0000259" key="9">
    <source>
        <dbReference type="Pfam" id="PF00437"/>
    </source>
</evidence>
<protein>
    <submittedName>
        <fullName evidence="11">ATPase, T2SS/T4P/T4SS family</fullName>
    </submittedName>
</protein>
<accession>A0ABZ1B8Y6</accession>
<dbReference type="PANTHER" id="PTHR30486:SF6">
    <property type="entry name" value="TYPE IV PILUS RETRACTATION ATPASE PILT"/>
    <property type="match status" value="1"/>
</dbReference>
<dbReference type="SUPFAM" id="SSF52540">
    <property type="entry name" value="P-loop containing nucleoside triphosphate hydrolases"/>
    <property type="match status" value="1"/>
</dbReference>
<evidence type="ECO:0000313" key="12">
    <source>
        <dbReference type="Proteomes" id="UP001324287"/>
    </source>
</evidence>
<dbReference type="EMBL" id="CP141261">
    <property type="protein sequence ID" value="WRL65839.1"/>
    <property type="molecule type" value="Genomic_DNA"/>
</dbReference>
<gene>
    <name evidence="11" type="ORF">U6N30_09880</name>
</gene>
<reference evidence="11 12" key="1">
    <citation type="submission" date="2023-12" db="EMBL/GenBank/DDBJ databases">
        <title>Blastococcus brunescens sp. nov., an actonobacterium isolated from sandstone collected in sahara desert.</title>
        <authorList>
            <person name="Gtari M."/>
            <person name="Ghodhbane F."/>
        </authorList>
    </citation>
    <scope>NUCLEOTIDE SEQUENCE [LARGE SCALE GENOMIC DNA]</scope>
    <source>
        <strain evidence="11 12">BMG 8361</strain>
    </source>
</reference>
<dbReference type="Gene3D" id="3.40.50.300">
    <property type="entry name" value="P-loop containing nucleotide triphosphate hydrolases"/>
    <property type="match status" value="1"/>
</dbReference>
<comment type="subcellular location">
    <subcellularLocation>
        <location evidence="1">Cell membrane</location>
        <topology evidence="1">Multi-pass membrane protein</topology>
    </subcellularLocation>
</comment>
<evidence type="ECO:0000259" key="10">
    <source>
        <dbReference type="Pfam" id="PF00482"/>
    </source>
</evidence>
<sequence length="756" mass="81078">MNLSERLSQARGDEALNTEPVRPVAADAGRLATRVATVAATSEDKSVPRAAAAEAAATPVDGLARLKARASQALFDRLGSKLSDPDLPEEQLHGLVRTELQRVIANEQGSALSVEDRRRLIAEITDEVLGHGPLQPYLDDPTVSEIMVNGPELVYVERSGRLVRTGTSFTSETHLRRVIERIVSRVGRRIDESSPLVDARLADGSRVNAIIPPLAFGGSSLTIRKFSATPFEVSDLIAFGTMSPEMAELLRACVEARLNIIVSGGTGTGKTTLLNVLSSFIPDYERIITIEDAVELQLQQDHVVRLESRPPNIEGKGAVSIRDLVRNSLRMRPDRIVVGEVRGGESLDMLQAMNTGHDGSLSTVHANNPGTPSRAWRPWCSWPGWTCRCAPCVSRSPRRWTSSCRSPGCATAPAGSRTSPRCRASRGDRHHAGRVHLRLLGRHRPQRPAPGQGRAHRGAAALHRAVRRAGHRPLPARLRARGDAAAGREAVVMSAPVWLAALACAASIALVVLLVASPRRKTVPLSRLDPHAAPARSRLAGAAEDTTALADRLLTRTGRTGQLQNLLEQAGIQTRPAEVLVISGGVVLGSGALGLLLGGIGVGLLLVLVAPLVVAAVISVRRSRRQAAFMAQLDESLQLMASSLRAGHSVLRALDAVSRDSESPTAEEFSRVVNETRVGRDVKEALEEVAQRTGSEDFSWVVQAIAIHREVGGNLAEVLDGVGTTIRERNELRRQARVLSAEGRASGSCCSPCRSR</sequence>
<name>A0ABZ1B8Y6_9ACTN</name>
<dbReference type="PANTHER" id="PTHR30486">
    <property type="entry name" value="TWITCHING MOTILITY PROTEIN PILT"/>
    <property type="match status" value="1"/>
</dbReference>
<dbReference type="Gene3D" id="3.30.450.380">
    <property type="match status" value="1"/>
</dbReference>
<evidence type="ECO:0000256" key="2">
    <source>
        <dbReference type="ARBA" id="ARBA00006611"/>
    </source>
</evidence>
<feature type="region of interest" description="Disordered" evidence="7">
    <location>
        <begin position="403"/>
        <end position="428"/>
    </location>
</feature>
<keyword evidence="3" id="KW-1003">Cell membrane</keyword>
<dbReference type="InterPro" id="IPR001482">
    <property type="entry name" value="T2SS/T4SS_dom"/>
</dbReference>
<evidence type="ECO:0000256" key="6">
    <source>
        <dbReference type="ARBA" id="ARBA00023136"/>
    </source>
</evidence>
<keyword evidence="5 8" id="KW-1133">Transmembrane helix</keyword>
<feature type="transmembrane region" description="Helical" evidence="8">
    <location>
        <begin position="603"/>
        <end position="620"/>
    </location>
</feature>
<dbReference type="InterPro" id="IPR042094">
    <property type="entry name" value="T2SS_GspF_sf"/>
</dbReference>
<dbReference type="InterPro" id="IPR027417">
    <property type="entry name" value="P-loop_NTPase"/>
</dbReference>
<keyword evidence="4 8" id="KW-0812">Transmembrane</keyword>
<comment type="similarity">
    <text evidence="2">Belongs to the GSP E family.</text>
</comment>
<dbReference type="InterPro" id="IPR018076">
    <property type="entry name" value="T2SS_GspF_dom"/>
</dbReference>
<evidence type="ECO:0000256" key="3">
    <source>
        <dbReference type="ARBA" id="ARBA00022475"/>
    </source>
</evidence>
<dbReference type="Gene3D" id="1.20.81.30">
    <property type="entry name" value="Type II secretion system (T2SS), domain F"/>
    <property type="match status" value="1"/>
</dbReference>
<feature type="transmembrane region" description="Helical" evidence="8">
    <location>
        <begin position="497"/>
        <end position="517"/>
    </location>
</feature>
<keyword evidence="12" id="KW-1185">Reference proteome</keyword>
<evidence type="ECO:0000313" key="11">
    <source>
        <dbReference type="EMBL" id="WRL65839.1"/>
    </source>
</evidence>
<evidence type="ECO:0000256" key="1">
    <source>
        <dbReference type="ARBA" id="ARBA00004651"/>
    </source>
</evidence>
<dbReference type="Pfam" id="PF00437">
    <property type="entry name" value="T2SSE"/>
    <property type="match status" value="1"/>
</dbReference>